<evidence type="ECO:0000256" key="2">
    <source>
        <dbReference type="ARBA" id="ARBA00022840"/>
    </source>
</evidence>
<proteinExistence type="predicted"/>
<comment type="caution">
    <text evidence="4">The sequence shown here is derived from an EMBL/GenBank/DDBJ whole genome shotgun (WGS) entry which is preliminary data.</text>
</comment>
<protein>
    <submittedName>
        <fullName evidence="4">Regulatory protein</fullName>
    </submittedName>
</protein>
<name>A0ABQ0INF4_9ACTN</name>
<accession>A0ABQ0INF4</accession>
<keyword evidence="5" id="KW-1185">Reference proteome</keyword>
<keyword evidence="2" id="KW-0067">ATP-binding</keyword>
<keyword evidence="1" id="KW-0547">Nucleotide-binding</keyword>
<evidence type="ECO:0000259" key="3">
    <source>
        <dbReference type="Pfam" id="PF13191"/>
    </source>
</evidence>
<dbReference type="PANTHER" id="PTHR16305">
    <property type="entry name" value="TESTICULAR SOLUBLE ADENYLYL CYCLASE"/>
    <property type="match status" value="1"/>
</dbReference>
<dbReference type="EMBL" id="BAOQ01000029">
    <property type="protein sequence ID" value="GAC85074.1"/>
    <property type="molecule type" value="Genomic_DNA"/>
</dbReference>
<sequence length="786" mass="84029">MGQREAGGGKSTFAQTVVGRLASRGWVGASGHCPEVDGAPTGWAWREMLQQLGVPPAQASAGGLDTTFDIARQLADACRADASAPGTVLVLDDAHRADGATLQVLRQLVTWMARSPVLIVVTYRASEAGVDLLATTASLVGVTADHIELQGLSDTGIREIARSVGLGRVDDELVNLLRSRTDGNPLFTRELAKLIASRGRSAATEAVPDGVRSVLLQRVQRLPAEVATVLRMAALFGRAAPIDALLALWNTTGDRADAEDELLDAIDTAVAAGLLTADIDRVHFNHVLVRDTVYDSVPALRKRRSHWQIVSYLERMPGADPDVLAHHAAAGASPDTLEHAIELVTRAARARFDTEFKADSAELWRTAVRLHEMAGHAADDTEASSTAALVEALTRLVTALAYRGDDTIEARARRKQALALSRGLGDHDLELTALTCWRAPVIWTIRRQRTADAELITAMTDALDHATGVQRVYLLVCAVFELDGIDDRLAIELAAQAVETADRCDDPEALCAAWNARVYTALDPDAAADLPAFADEFARAAQASGILAYQAAAHFFSFLARAADTDLPGAAAEVQLGLRTASSGRAGELVVVLSAFSAVLEVLGGDIDRAEHEYRELAGRLAAAGALNAAEIGLVGEMVIGWFRGSLAHLVEPLALVVDAAPAMVTWAYVVALLDAGDVERARRVAQDAVPVSRDFYWTAMSVFHARALVRLRMVEEAAEFYAELRLWSRTVAGLNSGSVVFGPMDVVLAELADLLDDPAAAAHHRHAATRIRSRIEAGLSELGRR</sequence>
<dbReference type="RefSeq" id="WP_006901300.1">
    <property type="nucleotide sequence ID" value="NZ_BAOQ01000029.1"/>
</dbReference>
<evidence type="ECO:0000313" key="5">
    <source>
        <dbReference type="Proteomes" id="UP000035021"/>
    </source>
</evidence>
<dbReference type="PANTHER" id="PTHR16305:SF28">
    <property type="entry name" value="GUANYLATE CYCLASE DOMAIN-CONTAINING PROTEIN"/>
    <property type="match status" value="1"/>
</dbReference>
<evidence type="ECO:0000313" key="4">
    <source>
        <dbReference type="EMBL" id="GAC85074.1"/>
    </source>
</evidence>
<dbReference type="InterPro" id="IPR027417">
    <property type="entry name" value="P-loop_NTPase"/>
</dbReference>
<dbReference type="SUPFAM" id="SSF52540">
    <property type="entry name" value="P-loop containing nucleoside triphosphate hydrolases"/>
    <property type="match status" value="1"/>
</dbReference>
<organism evidence="4 5">
    <name type="scientific">Gordonia paraffinivorans NBRC 108238</name>
    <dbReference type="NCBI Taxonomy" id="1223543"/>
    <lineage>
        <taxon>Bacteria</taxon>
        <taxon>Bacillati</taxon>
        <taxon>Actinomycetota</taxon>
        <taxon>Actinomycetes</taxon>
        <taxon>Mycobacteriales</taxon>
        <taxon>Gordoniaceae</taxon>
        <taxon>Gordonia</taxon>
    </lineage>
</organism>
<dbReference type="Proteomes" id="UP000035021">
    <property type="component" value="Unassembled WGS sequence"/>
</dbReference>
<dbReference type="InterPro" id="IPR041664">
    <property type="entry name" value="AAA_16"/>
</dbReference>
<reference evidence="4 5" key="1">
    <citation type="submission" date="2013-02" db="EMBL/GenBank/DDBJ databases">
        <title>Whole genome shotgun sequence of Gordonia paraffinivorans NBRC 108238.</title>
        <authorList>
            <person name="Isaki-Nakamura S."/>
            <person name="Hosoyama A."/>
            <person name="Tsuchikane K."/>
            <person name="Ando Y."/>
            <person name="Baba S."/>
            <person name="Ohji S."/>
            <person name="Hamada M."/>
            <person name="Tamura T."/>
            <person name="Yamazoe A."/>
            <person name="Yamazaki S."/>
            <person name="Fujita N."/>
        </authorList>
    </citation>
    <scope>NUCLEOTIDE SEQUENCE [LARGE SCALE GENOMIC DNA]</scope>
    <source>
        <strain evidence="4 5">NBRC 108238</strain>
    </source>
</reference>
<dbReference type="Pfam" id="PF13191">
    <property type="entry name" value="AAA_16"/>
    <property type="match status" value="1"/>
</dbReference>
<gene>
    <name evidence="4" type="ORF">GP2_029_00410</name>
</gene>
<feature type="domain" description="Orc1-like AAA ATPase" evidence="3">
    <location>
        <begin position="5"/>
        <end position="120"/>
    </location>
</feature>
<evidence type="ECO:0000256" key="1">
    <source>
        <dbReference type="ARBA" id="ARBA00022741"/>
    </source>
</evidence>